<dbReference type="AlphaFoldDB" id="A0A401QJS0"/>
<name>A0A401QJS0_SCYTO</name>
<accession>A0A401QJS0</accession>
<sequence>MDPNCVTGEFPSTINEGFLSICYQILIAGAATPTLKEISGYREIERRDQNLRTADWNVPTIVQNLGRIDSNIATMDQVLGEIDWNVTTIAKNLGTIDRNDTTVNQNLGTSDRNVPEIDRSLSDGLYEMSFDYLPMRIRGALLIIQAGYYPVLALIGVSGKSPSPNHYYISYFKCVNALVNYIIERLNPCSSAPVTNGSLYPMALHRSG</sequence>
<organism evidence="1 2">
    <name type="scientific">Scyliorhinus torazame</name>
    <name type="common">Cloudy catshark</name>
    <name type="synonym">Catulus torazame</name>
    <dbReference type="NCBI Taxonomy" id="75743"/>
    <lineage>
        <taxon>Eukaryota</taxon>
        <taxon>Metazoa</taxon>
        <taxon>Chordata</taxon>
        <taxon>Craniata</taxon>
        <taxon>Vertebrata</taxon>
        <taxon>Chondrichthyes</taxon>
        <taxon>Elasmobranchii</taxon>
        <taxon>Galeomorphii</taxon>
        <taxon>Galeoidea</taxon>
        <taxon>Carcharhiniformes</taxon>
        <taxon>Scyliorhinidae</taxon>
        <taxon>Scyliorhinus</taxon>
    </lineage>
</organism>
<proteinExistence type="predicted"/>
<keyword evidence="2" id="KW-1185">Reference proteome</keyword>
<dbReference type="EMBL" id="BFAA01177320">
    <property type="protein sequence ID" value="GCB85602.1"/>
    <property type="molecule type" value="Genomic_DNA"/>
</dbReference>
<reference evidence="1 2" key="1">
    <citation type="journal article" date="2018" name="Nat. Ecol. Evol.">
        <title>Shark genomes provide insights into elasmobranch evolution and the origin of vertebrates.</title>
        <authorList>
            <person name="Hara Y"/>
            <person name="Yamaguchi K"/>
            <person name="Onimaru K"/>
            <person name="Kadota M"/>
            <person name="Koyanagi M"/>
            <person name="Keeley SD"/>
            <person name="Tatsumi K"/>
            <person name="Tanaka K"/>
            <person name="Motone F"/>
            <person name="Kageyama Y"/>
            <person name="Nozu R"/>
            <person name="Adachi N"/>
            <person name="Nishimura O"/>
            <person name="Nakagawa R"/>
            <person name="Tanegashima C"/>
            <person name="Kiyatake I"/>
            <person name="Matsumoto R"/>
            <person name="Murakumo K"/>
            <person name="Nishida K"/>
            <person name="Terakita A"/>
            <person name="Kuratani S"/>
            <person name="Sato K"/>
            <person name="Hyodo S Kuraku.S."/>
        </authorList>
    </citation>
    <scope>NUCLEOTIDE SEQUENCE [LARGE SCALE GENOMIC DNA]</scope>
</reference>
<evidence type="ECO:0000313" key="1">
    <source>
        <dbReference type="EMBL" id="GCB85602.1"/>
    </source>
</evidence>
<gene>
    <name evidence="1" type="ORF">scyTo_0026271</name>
</gene>
<dbReference type="Proteomes" id="UP000288216">
    <property type="component" value="Unassembled WGS sequence"/>
</dbReference>
<evidence type="ECO:0000313" key="2">
    <source>
        <dbReference type="Proteomes" id="UP000288216"/>
    </source>
</evidence>
<protein>
    <submittedName>
        <fullName evidence="1">Uncharacterized protein</fullName>
    </submittedName>
</protein>
<comment type="caution">
    <text evidence="1">The sequence shown here is derived from an EMBL/GenBank/DDBJ whole genome shotgun (WGS) entry which is preliminary data.</text>
</comment>